<dbReference type="Proteomes" id="UP001281761">
    <property type="component" value="Unassembled WGS sequence"/>
</dbReference>
<evidence type="ECO:0008006" key="3">
    <source>
        <dbReference type="Google" id="ProtNLM"/>
    </source>
</evidence>
<proteinExistence type="predicted"/>
<evidence type="ECO:0000313" key="2">
    <source>
        <dbReference type="Proteomes" id="UP001281761"/>
    </source>
</evidence>
<protein>
    <recommendedName>
        <fullName evidence="3">IPT/TIG domain-containing protein</fullName>
    </recommendedName>
</protein>
<accession>A0ABQ9XHL9</accession>
<organism evidence="1 2">
    <name type="scientific">Blattamonas nauphoetae</name>
    <dbReference type="NCBI Taxonomy" id="2049346"/>
    <lineage>
        <taxon>Eukaryota</taxon>
        <taxon>Metamonada</taxon>
        <taxon>Preaxostyla</taxon>
        <taxon>Oxymonadida</taxon>
        <taxon>Blattamonas</taxon>
    </lineage>
</organism>
<gene>
    <name evidence="1" type="ORF">BLNAU_13533</name>
</gene>
<keyword evidence="2" id="KW-1185">Reference proteome</keyword>
<evidence type="ECO:0000313" key="1">
    <source>
        <dbReference type="EMBL" id="KAK2951511.1"/>
    </source>
</evidence>
<comment type="caution">
    <text evidence="1">The sequence shown here is derived from an EMBL/GenBank/DDBJ whole genome shotgun (WGS) entry which is preliminary data.</text>
</comment>
<reference evidence="1 2" key="1">
    <citation type="journal article" date="2022" name="bioRxiv">
        <title>Genomics of Preaxostyla Flagellates Illuminates Evolutionary Transitions and the Path Towards Mitochondrial Loss.</title>
        <authorList>
            <person name="Novak L.V.F."/>
            <person name="Treitli S.C."/>
            <person name="Pyrih J."/>
            <person name="Halakuc P."/>
            <person name="Pipaliya S.V."/>
            <person name="Vacek V."/>
            <person name="Brzon O."/>
            <person name="Soukal P."/>
            <person name="Eme L."/>
            <person name="Dacks J.B."/>
            <person name="Karnkowska A."/>
            <person name="Elias M."/>
            <person name="Hampl V."/>
        </authorList>
    </citation>
    <scope>NUCLEOTIDE SEQUENCE [LARGE SCALE GENOMIC DNA]</scope>
    <source>
        <strain evidence="1">NAU3</strain>
        <tissue evidence="1">Gut</tissue>
    </source>
</reference>
<dbReference type="EMBL" id="JARBJD010000117">
    <property type="protein sequence ID" value="KAK2951511.1"/>
    <property type="molecule type" value="Genomic_DNA"/>
</dbReference>
<name>A0ABQ9XHL9_9EUKA</name>
<sequence>MPVITSNLKLEGIALSISDCKMCHSTGPLFDFGTLDDRTNQLNVDCDVTLSDCTIRNVTTSNQVPIIDHHLRMTQKVVNCRLSSSFGNIWGAISCGLDTSGSLFGMNCSFSNIQPSSLHHAPHSLPTNTNSVFESPTRQEPTSDELTLISCRFFLQIEGAEALIHLSSTRSSSSRTVMLADCSFHECGCSEGSPSTLLLCGMGSVCLFDVSFVKCGGLNGSSIVVIENSIVDSNSSIHFIDSGSSELYLTDLVNTAELGLIGYTDSPSPSPFLSPVHKTHRSDRSNAVAHNSGTLTLKSSSEPYVEVLLAVGIDDYQIQFNPPYFSVPVPFIPVIPLIELSLDHYSEDRSTVALSFSLTNVYDGSYSVTLANNMNPADTWTTILNVDGGSTNFVASAILYQVDSDDVDLKWASTYTIDRVADEHDNPQHMDLRGSIRIQAEPTRIEGIESRSFSDKTVLTLTGRKFGTDFDFSLSPIASTSSRNAVSNPITASFVNSSAATCTIPAVDVSFGTLAPPVAFGAEYSIAASIIVNSGLSHTISMPVYATSIVPQMRENGKECTLLVTGSEFMEDEQFVLVLTESSESNADPVTLNFDVVMRSSTEGESSPIELGKEDSLKFDTTYTIVNLHLSSDSSLTARTPSTLTTPSEPSLSTNVFHVDGGITTESNPCGTITSPCQTVNRALQIIQSALFMYRSILVTRGPVLSQSFEMQNGMTLILKKAGEFTETVKIPSTSVSSSPLLILTDSRTKLDHLSFTIENTSPSLCLFSATNTEVELEVENNETSQQESHWISTSECAVTVNGQKSLSPFVYPTLSVSDCSVSQNKSKDPLAIRVSNTVRV</sequence>